<gene>
    <name evidence="4" type="ORF">ABLV49_05895</name>
</gene>
<reference evidence="4" key="1">
    <citation type="submission" date="2024-05" db="EMBL/GenBank/DDBJ databases">
        <authorList>
            <person name="Bunk B."/>
            <person name="Swiderski J."/>
            <person name="Sproer C."/>
            <person name="Thiel V."/>
        </authorList>
    </citation>
    <scope>NUCLEOTIDE SEQUENCE</scope>
    <source>
        <strain evidence="4">DSM 17735</strain>
    </source>
</reference>
<dbReference type="CDD" id="cd03137">
    <property type="entry name" value="GATase1_AraC_1"/>
    <property type="match status" value="1"/>
</dbReference>
<protein>
    <submittedName>
        <fullName evidence="4">Helix-turn-helix domain-containing protein</fullName>
    </submittedName>
</protein>
<accession>A0AAU7LUM0</accession>
<evidence type="ECO:0000256" key="2">
    <source>
        <dbReference type="ARBA" id="ARBA00023163"/>
    </source>
</evidence>
<sequence>MKPPQTTSISRPIQVLFALLPDSLVLDWAGPAEALRIANQLLRGQGQPPRFELHFVSPDRDSVSSVGLMLSGLAPLPDTLPEPCWVVLVGLPGQEISVTSEPARALIHWLRGLRLMPQALELVTVCAGSVLAAHAGLLAGRRVTTHHHHLRELQAVEPACQVIANRVFVEDAPVYSSAGVTTGIDLMLQRIGTLCGPALAAQVAQTMVVALRRGPHDPELSPFLAYRNHMHPGLHRVQDAVSQQPAGDWSVPAMADIAHASARHLTRLFIGHAGIAPLQYLRRIRLAVAQTALQSGRNVTQAAEMAGFSSDTQLRRAWHQFDLAGTPSDRNQLSNK</sequence>
<dbReference type="Pfam" id="PF01965">
    <property type="entry name" value="DJ-1_PfpI"/>
    <property type="match status" value="1"/>
</dbReference>
<dbReference type="GO" id="GO:0003700">
    <property type="term" value="F:DNA-binding transcription factor activity"/>
    <property type="evidence" value="ECO:0007669"/>
    <property type="project" value="InterPro"/>
</dbReference>
<evidence type="ECO:0000313" key="4">
    <source>
        <dbReference type="EMBL" id="XBP71334.1"/>
    </source>
</evidence>
<dbReference type="InterPro" id="IPR029062">
    <property type="entry name" value="Class_I_gatase-like"/>
</dbReference>
<dbReference type="PANTHER" id="PTHR43130:SF3">
    <property type="entry name" value="HTH-TYPE TRANSCRIPTIONAL REGULATOR RV1931C"/>
    <property type="match status" value="1"/>
</dbReference>
<dbReference type="InterPro" id="IPR009057">
    <property type="entry name" value="Homeodomain-like_sf"/>
</dbReference>
<dbReference type="Gene3D" id="3.40.50.880">
    <property type="match status" value="1"/>
</dbReference>
<proteinExistence type="predicted"/>
<dbReference type="EMBL" id="CP157675">
    <property type="protein sequence ID" value="XBP71334.1"/>
    <property type="molecule type" value="Genomic_DNA"/>
</dbReference>
<keyword evidence="2" id="KW-0804">Transcription</keyword>
<dbReference type="Gene3D" id="1.10.10.60">
    <property type="entry name" value="Homeodomain-like"/>
    <property type="match status" value="1"/>
</dbReference>
<feature type="domain" description="HTH araC/xylS-type" evidence="3">
    <location>
        <begin position="235"/>
        <end position="320"/>
    </location>
</feature>
<organism evidence="4">
    <name type="scientific">Polaromonas hydrogenivorans</name>
    <dbReference type="NCBI Taxonomy" id="335476"/>
    <lineage>
        <taxon>Bacteria</taxon>
        <taxon>Pseudomonadati</taxon>
        <taxon>Pseudomonadota</taxon>
        <taxon>Betaproteobacteria</taxon>
        <taxon>Burkholderiales</taxon>
        <taxon>Comamonadaceae</taxon>
        <taxon>Polaromonas</taxon>
    </lineage>
</organism>
<dbReference type="InterPro" id="IPR052158">
    <property type="entry name" value="INH-QAR"/>
</dbReference>
<dbReference type="PROSITE" id="PS01124">
    <property type="entry name" value="HTH_ARAC_FAMILY_2"/>
    <property type="match status" value="1"/>
</dbReference>
<dbReference type="PANTHER" id="PTHR43130">
    <property type="entry name" value="ARAC-FAMILY TRANSCRIPTIONAL REGULATOR"/>
    <property type="match status" value="1"/>
</dbReference>
<evidence type="ECO:0000259" key="3">
    <source>
        <dbReference type="PROSITE" id="PS01124"/>
    </source>
</evidence>
<dbReference type="SMART" id="SM00342">
    <property type="entry name" value="HTH_ARAC"/>
    <property type="match status" value="1"/>
</dbReference>
<dbReference type="InterPro" id="IPR002818">
    <property type="entry name" value="DJ-1/PfpI"/>
</dbReference>
<keyword evidence="1" id="KW-0805">Transcription regulation</keyword>
<dbReference type="GO" id="GO:0043565">
    <property type="term" value="F:sequence-specific DNA binding"/>
    <property type="evidence" value="ECO:0007669"/>
    <property type="project" value="InterPro"/>
</dbReference>
<dbReference type="InterPro" id="IPR018060">
    <property type="entry name" value="HTH_AraC"/>
</dbReference>
<evidence type="ECO:0000256" key="1">
    <source>
        <dbReference type="ARBA" id="ARBA00023015"/>
    </source>
</evidence>
<dbReference type="SUPFAM" id="SSF46689">
    <property type="entry name" value="Homeodomain-like"/>
    <property type="match status" value="1"/>
</dbReference>
<dbReference type="SUPFAM" id="SSF52317">
    <property type="entry name" value="Class I glutamine amidotransferase-like"/>
    <property type="match status" value="1"/>
</dbReference>
<name>A0AAU7LUM0_9BURK</name>
<dbReference type="RefSeq" id="WP_349280715.1">
    <property type="nucleotide sequence ID" value="NZ_CBCSCU010000017.1"/>
</dbReference>
<dbReference type="AlphaFoldDB" id="A0AAU7LUM0"/>
<dbReference type="Pfam" id="PF12833">
    <property type="entry name" value="HTH_18"/>
    <property type="match status" value="1"/>
</dbReference>